<dbReference type="Proteomes" id="UP000559256">
    <property type="component" value="Unassembled WGS sequence"/>
</dbReference>
<comment type="similarity">
    <text evidence="1">Belongs to the UPF0696 family.</text>
</comment>
<dbReference type="InterPro" id="IPR023398">
    <property type="entry name" value="TIF_eIF4e-like"/>
</dbReference>
<dbReference type="Gene3D" id="3.30.760.10">
    <property type="entry name" value="RNA Cap, Translation Initiation Factor Eif4e"/>
    <property type="match status" value="1"/>
</dbReference>
<protein>
    <submittedName>
        <fullName evidence="2">Uncharacterized protein</fullName>
    </submittedName>
</protein>
<comment type="caution">
    <text evidence="2">The sequence shown here is derived from an EMBL/GenBank/DDBJ whole genome shotgun (WGS) entry which is preliminary data.</text>
</comment>
<evidence type="ECO:0000313" key="3">
    <source>
        <dbReference type="Proteomes" id="UP000559256"/>
    </source>
</evidence>
<dbReference type="SUPFAM" id="SSF55418">
    <property type="entry name" value="eIF4e-like"/>
    <property type="match status" value="1"/>
</dbReference>
<dbReference type="OrthoDB" id="10067381at2759"/>
<evidence type="ECO:0000313" key="2">
    <source>
        <dbReference type="EMBL" id="KAF5368107.1"/>
    </source>
</evidence>
<dbReference type="EMBL" id="JAACJM010000017">
    <property type="protein sequence ID" value="KAF5368107.1"/>
    <property type="molecule type" value="Genomic_DNA"/>
</dbReference>
<dbReference type="Pfam" id="PF08939">
    <property type="entry name" value="Bles03"/>
    <property type="match status" value="1"/>
</dbReference>
<proteinExistence type="inferred from homology"/>
<dbReference type="PANTHER" id="PTHR31977:SF1">
    <property type="entry name" value="UPF0696 PROTEIN C11ORF68"/>
    <property type="match status" value="1"/>
</dbReference>
<gene>
    <name evidence="2" type="ORF">D9758_004431</name>
</gene>
<organism evidence="2 3">
    <name type="scientific">Tetrapyrgos nigripes</name>
    <dbReference type="NCBI Taxonomy" id="182062"/>
    <lineage>
        <taxon>Eukaryota</taxon>
        <taxon>Fungi</taxon>
        <taxon>Dikarya</taxon>
        <taxon>Basidiomycota</taxon>
        <taxon>Agaricomycotina</taxon>
        <taxon>Agaricomycetes</taxon>
        <taxon>Agaricomycetidae</taxon>
        <taxon>Agaricales</taxon>
        <taxon>Marasmiineae</taxon>
        <taxon>Marasmiaceae</taxon>
        <taxon>Tetrapyrgos</taxon>
    </lineage>
</organism>
<dbReference type="AlphaFoldDB" id="A0A8H5LSN2"/>
<accession>A0A8H5LSN2</accession>
<keyword evidence="3" id="KW-1185">Reference proteome</keyword>
<dbReference type="InterPro" id="IPR015034">
    <property type="entry name" value="Bles03"/>
</dbReference>
<name>A0A8H5LSN2_9AGAR</name>
<dbReference type="PANTHER" id="PTHR31977">
    <property type="entry name" value="UPF0696 PROTEIN C11ORF68"/>
    <property type="match status" value="1"/>
</dbReference>
<reference evidence="2 3" key="1">
    <citation type="journal article" date="2020" name="ISME J.">
        <title>Uncovering the hidden diversity of litter-decomposition mechanisms in mushroom-forming fungi.</title>
        <authorList>
            <person name="Floudas D."/>
            <person name="Bentzer J."/>
            <person name="Ahren D."/>
            <person name="Johansson T."/>
            <person name="Persson P."/>
            <person name="Tunlid A."/>
        </authorList>
    </citation>
    <scope>NUCLEOTIDE SEQUENCE [LARGE SCALE GENOMIC DNA]</scope>
    <source>
        <strain evidence="2 3">CBS 291.85</strain>
    </source>
</reference>
<evidence type="ECO:0000256" key="1">
    <source>
        <dbReference type="ARBA" id="ARBA00010568"/>
    </source>
</evidence>
<sequence>MSQTQDEQYVNFDTSEAISTGLPAAAYDHFHAIPILPHLLPSPPLPPLPMPLYLSEALQSKTLTFTFDGCTESIPNLHEFLCSWPPSRLGAGGKNNDGTYRTMNTVDVEWIAVNTGQSPWPTCGSGNTSFLGSPSHHQIPNQNRRETISSILHSSIPVATLGSLQNSFDHLVSSHRVDGAITLTVSALDTLALSHGITSGKWFMFVDEDNVDRVWTGVVEIICLKLGAAAKGVFARVGKNRENRQSQPFQRHDRPVTVNQEYLIYIYVPDFSNVSLVFSIRQALRDLGAELGYRGLTKKIAFKMDLYSVLGIYSRNQWRISVNRWYE</sequence>